<dbReference type="Proteomes" id="UP001320148">
    <property type="component" value="Chromosome"/>
</dbReference>
<proteinExistence type="predicted"/>
<sequence>MKRLILIFTILICLSTAPTFADTAAIPEVPTKGMVTMLDLGAHKCVPCKMMAPIITDLQKEYKGKASIIFIDVWENRAEAGKYGIRSIPTQIFYNKEGKEVKRHVGFMDKKSIVAVLTELGVTE</sequence>
<evidence type="ECO:0000256" key="1">
    <source>
        <dbReference type="SAM" id="SignalP"/>
    </source>
</evidence>
<reference evidence="3 4" key="1">
    <citation type="submission" date="2021-02" db="EMBL/GenBank/DDBJ databases">
        <title>Complete genome of Desulfoluna sp. strain ASN36.</title>
        <authorList>
            <person name="Takahashi A."/>
            <person name="Kojima H."/>
            <person name="Fukui M."/>
        </authorList>
    </citation>
    <scope>NUCLEOTIDE SEQUENCE [LARGE SCALE GENOMIC DNA]</scope>
    <source>
        <strain evidence="3 4">ASN36</strain>
    </source>
</reference>
<accession>A0ABN6F7I0</accession>
<name>A0ABN6F7I0_9BACT</name>
<evidence type="ECO:0000259" key="2">
    <source>
        <dbReference type="PROSITE" id="PS51352"/>
    </source>
</evidence>
<evidence type="ECO:0000313" key="4">
    <source>
        <dbReference type="Proteomes" id="UP001320148"/>
    </source>
</evidence>
<protein>
    <submittedName>
        <fullName evidence="3">Thiol reductase thioredoxin</fullName>
    </submittedName>
</protein>
<keyword evidence="4" id="KW-1185">Reference proteome</keyword>
<dbReference type="RefSeq" id="WP_236889111.1">
    <property type="nucleotide sequence ID" value="NZ_AP024488.1"/>
</dbReference>
<dbReference type="InterPro" id="IPR036249">
    <property type="entry name" value="Thioredoxin-like_sf"/>
</dbReference>
<gene>
    <name evidence="3" type="primary">trx-2</name>
    <name evidence="3" type="ORF">DSLASN_33420</name>
</gene>
<keyword evidence="1" id="KW-0732">Signal</keyword>
<dbReference type="Pfam" id="PF00085">
    <property type="entry name" value="Thioredoxin"/>
    <property type="match status" value="1"/>
</dbReference>
<dbReference type="PANTHER" id="PTHR45663:SF11">
    <property type="entry name" value="GEO12009P1"/>
    <property type="match status" value="1"/>
</dbReference>
<feature type="chain" id="PRO_5047474373" evidence="1">
    <location>
        <begin position="22"/>
        <end position="124"/>
    </location>
</feature>
<dbReference type="Gene3D" id="3.40.30.10">
    <property type="entry name" value="Glutaredoxin"/>
    <property type="match status" value="1"/>
</dbReference>
<dbReference type="CDD" id="cd02947">
    <property type="entry name" value="TRX_family"/>
    <property type="match status" value="1"/>
</dbReference>
<dbReference type="InterPro" id="IPR013766">
    <property type="entry name" value="Thioredoxin_domain"/>
</dbReference>
<dbReference type="EMBL" id="AP024488">
    <property type="protein sequence ID" value="BCS97710.1"/>
    <property type="molecule type" value="Genomic_DNA"/>
</dbReference>
<feature type="domain" description="Thioredoxin" evidence="2">
    <location>
        <begin position="11"/>
        <end position="122"/>
    </location>
</feature>
<organism evidence="3 4">
    <name type="scientific">Desulfoluna limicola</name>
    <dbReference type="NCBI Taxonomy" id="2810562"/>
    <lineage>
        <taxon>Bacteria</taxon>
        <taxon>Pseudomonadati</taxon>
        <taxon>Thermodesulfobacteriota</taxon>
        <taxon>Desulfobacteria</taxon>
        <taxon>Desulfobacterales</taxon>
        <taxon>Desulfolunaceae</taxon>
        <taxon>Desulfoluna</taxon>
    </lineage>
</organism>
<evidence type="ECO:0000313" key="3">
    <source>
        <dbReference type="EMBL" id="BCS97710.1"/>
    </source>
</evidence>
<dbReference type="PANTHER" id="PTHR45663">
    <property type="entry name" value="GEO12009P1"/>
    <property type="match status" value="1"/>
</dbReference>
<feature type="signal peptide" evidence="1">
    <location>
        <begin position="1"/>
        <end position="21"/>
    </location>
</feature>
<dbReference type="SUPFAM" id="SSF52833">
    <property type="entry name" value="Thioredoxin-like"/>
    <property type="match status" value="1"/>
</dbReference>
<dbReference type="PROSITE" id="PS51352">
    <property type="entry name" value="THIOREDOXIN_2"/>
    <property type="match status" value="1"/>
</dbReference>